<dbReference type="Gene3D" id="3.60.10.10">
    <property type="entry name" value="Endonuclease/exonuclease/phosphatase"/>
    <property type="match status" value="1"/>
</dbReference>
<dbReference type="SUPFAM" id="SSF56219">
    <property type="entry name" value="DNase I-like"/>
    <property type="match status" value="1"/>
</dbReference>
<protein>
    <recommendedName>
        <fullName evidence="2">DUF4283 domain-containing protein</fullName>
    </recommendedName>
</protein>
<dbReference type="InterPro" id="IPR025558">
    <property type="entry name" value="DUF4283"/>
</dbReference>
<gene>
    <name evidence="3" type="ORF">HID58_062280</name>
</gene>
<sequence>VSDRCSVVGGLLPLRRVLRHLISSALSRLVTHVAMLCSKKKHLPPFPFSFKARRLIRSVRRSSMAKKKSKSVSIVYPRVVDPAASGSPIFGTNLSFLASLPIDSARSGLESSPLAGSGSAAIAGSGSGSVSVRTVTGPGSSSGPSLPSVEVSPSAPQSSLPPMTEVHRIGTGVGAVQFGSIPGEAEASQAKNYAALLKSSAQLQELGTPVEHVSGAPFVLIPDENIEAAKREFKDFIYARFHGDYPSIGKIIGVVNANWARQGPKIFVHNIGQGIYLLRVTNPRTREVLLSRTCWNIGGLPIRSKLRPYRSTTKKVKDGTLRYVPVTGNTHDVYKESGSVELQEENVKSPLIINSLQEGHDSELEEGEIYQKVLEVFTASQQSVVVVSGEQKNPVVENPAAAENMVEEKGVPLGDVTGKCSSDDILESDVAGFKFISPPIADEAGAEASANGSKATPIASDGLSFNGNTGDTDFTLWDDETSNHETSAQNGSRKDGSNYPVEEQEQENPFILVKNRRSGRKAICFFAWNVGGLNSERRHTMTKDWINIHRPLFGAFLETHILENNKERMTTRAVLVIMVIHEATAQSVTCGISVLSENITLMVTFVYGFNLVEDRRSLWTGIVNLQATSPVSSYPWSVVGDFNQMLRSSHHSNHLTCRIDESRMEDANISLQDAQLFEAHAKGVPYTWRNTQDDSPISTRIDHAFINQAWSIAFPDSYADFLDPSQSDHAPCLFRMPSTRRQVIKPFKFFHHVIDHPEYVGTIREAWNSAQITGTDQFKLVRSLKLLKKPLRRLNKNHFSGISQRVKAQRDSLDVLQISLLTSPDIATAREEHSERDNEWQRKSFTDRDLEYVGQMWVIAIHLSIIERCLAMPPGIIFTILRVLMIT</sequence>
<feature type="compositionally biased region" description="Low complexity" evidence="1">
    <location>
        <begin position="120"/>
        <end position="155"/>
    </location>
</feature>
<dbReference type="PANTHER" id="PTHR33710:SF86">
    <property type="entry name" value="VIRAL MOVEMENT PROTEIN"/>
    <property type="match status" value="1"/>
</dbReference>
<comment type="caution">
    <text evidence="3">The sequence shown here is derived from an EMBL/GenBank/DDBJ whole genome shotgun (WGS) entry which is preliminary data.</text>
</comment>
<evidence type="ECO:0000313" key="4">
    <source>
        <dbReference type="Proteomes" id="UP000824890"/>
    </source>
</evidence>
<feature type="region of interest" description="Disordered" evidence="1">
    <location>
        <begin position="473"/>
        <end position="506"/>
    </location>
</feature>
<reference evidence="3 4" key="1">
    <citation type="submission" date="2021-05" db="EMBL/GenBank/DDBJ databases">
        <title>Genome Assembly of Synthetic Allotetraploid Brassica napus Reveals Homoeologous Exchanges between Subgenomes.</title>
        <authorList>
            <person name="Davis J.T."/>
        </authorList>
    </citation>
    <scope>NUCLEOTIDE SEQUENCE [LARGE SCALE GENOMIC DNA]</scope>
    <source>
        <strain evidence="4">cv. Da-Ae</strain>
        <tissue evidence="3">Seedling</tissue>
    </source>
</reference>
<evidence type="ECO:0000256" key="1">
    <source>
        <dbReference type="SAM" id="MobiDB-lite"/>
    </source>
</evidence>
<organism evidence="3 4">
    <name type="scientific">Brassica napus</name>
    <name type="common">Rape</name>
    <dbReference type="NCBI Taxonomy" id="3708"/>
    <lineage>
        <taxon>Eukaryota</taxon>
        <taxon>Viridiplantae</taxon>
        <taxon>Streptophyta</taxon>
        <taxon>Embryophyta</taxon>
        <taxon>Tracheophyta</taxon>
        <taxon>Spermatophyta</taxon>
        <taxon>Magnoliopsida</taxon>
        <taxon>eudicotyledons</taxon>
        <taxon>Gunneridae</taxon>
        <taxon>Pentapetalae</taxon>
        <taxon>rosids</taxon>
        <taxon>malvids</taxon>
        <taxon>Brassicales</taxon>
        <taxon>Brassicaceae</taxon>
        <taxon>Brassiceae</taxon>
        <taxon>Brassica</taxon>
    </lineage>
</organism>
<dbReference type="EMBL" id="JAGKQM010000014">
    <property type="protein sequence ID" value="KAH0886184.1"/>
    <property type="molecule type" value="Genomic_DNA"/>
</dbReference>
<accession>A0ABQ8A0Z2</accession>
<evidence type="ECO:0000313" key="3">
    <source>
        <dbReference type="EMBL" id="KAH0886184.1"/>
    </source>
</evidence>
<feature type="non-terminal residue" evidence="3">
    <location>
        <position position="1"/>
    </location>
</feature>
<feature type="domain" description="DUF4283" evidence="2">
    <location>
        <begin position="231"/>
        <end position="303"/>
    </location>
</feature>
<dbReference type="Proteomes" id="UP000824890">
    <property type="component" value="Unassembled WGS sequence"/>
</dbReference>
<evidence type="ECO:0000259" key="2">
    <source>
        <dbReference type="Pfam" id="PF14111"/>
    </source>
</evidence>
<feature type="non-terminal residue" evidence="3">
    <location>
        <position position="887"/>
    </location>
</feature>
<keyword evidence="4" id="KW-1185">Reference proteome</keyword>
<dbReference type="InterPro" id="IPR036691">
    <property type="entry name" value="Endo/exonu/phosph_ase_sf"/>
</dbReference>
<dbReference type="PANTHER" id="PTHR33710">
    <property type="entry name" value="BNAC02G09200D PROTEIN"/>
    <property type="match status" value="1"/>
</dbReference>
<name>A0ABQ8A0Z2_BRANA</name>
<feature type="region of interest" description="Disordered" evidence="1">
    <location>
        <begin position="120"/>
        <end position="164"/>
    </location>
</feature>
<proteinExistence type="predicted"/>
<dbReference type="Pfam" id="PF14111">
    <property type="entry name" value="DUF4283"/>
    <property type="match status" value="1"/>
</dbReference>